<keyword evidence="1" id="KW-0547">Nucleotide-binding</keyword>
<reference evidence="4" key="1">
    <citation type="submission" date="2021-01" db="EMBL/GenBank/DDBJ databases">
        <title>Metabolic potential, ecology and presence of endohyphal bacteria is reflected in genomic diversity of Mucoromycotina.</title>
        <authorList>
            <person name="Muszewska A."/>
            <person name="Okrasinska A."/>
            <person name="Steczkiewicz K."/>
            <person name="Drgas O."/>
            <person name="Orlowska M."/>
            <person name="Perlinska-Lenart U."/>
            <person name="Aleksandrzak-Piekarczyk T."/>
            <person name="Szatraj K."/>
            <person name="Zielenkiewicz U."/>
            <person name="Pilsyk S."/>
            <person name="Malc E."/>
            <person name="Mieczkowski P."/>
            <person name="Kruszewska J.S."/>
            <person name="Biernat P."/>
            <person name="Pawlowska J."/>
        </authorList>
    </citation>
    <scope>NUCLEOTIDE SEQUENCE</scope>
    <source>
        <strain evidence="4">WA0000018081</strain>
    </source>
</reference>
<evidence type="ECO:0000313" key="4">
    <source>
        <dbReference type="EMBL" id="KAG2233556.1"/>
    </source>
</evidence>
<dbReference type="InterPro" id="IPR011009">
    <property type="entry name" value="Kinase-like_dom_sf"/>
</dbReference>
<accession>A0A8H7VT26</accession>
<sequence>MPINSGTKKRWWGRQKLVSRDNGQSIQRWKNLSPDNPPLPFIVPQPTFKSSELDQPTSEIAPTKDDEFIPSASLYIPHDKIYPYNRDLYTIAELSEINTTNSFASDKEYPKKLQLLFNNENNLEGILFIAFDGKRQKIRFNGTPQSIPPELLICDTYNHELTSVWVLGILLYHMLVGKYPFDKHVTHMGLFNQMLDPNFVTIPDTLSTEAQDLLKHMLRPDPSKRASFDFIQHHPWVTSAKPKKTKRKKALQFVKKVANFVLKGPYPPPLPYRK</sequence>
<protein>
    <recommendedName>
        <fullName evidence="3">Protein kinase domain-containing protein</fullName>
    </recommendedName>
</protein>
<dbReference type="SUPFAM" id="SSF56112">
    <property type="entry name" value="Protein kinase-like (PK-like)"/>
    <property type="match status" value="1"/>
</dbReference>
<evidence type="ECO:0000259" key="3">
    <source>
        <dbReference type="PROSITE" id="PS50011"/>
    </source>
</evidence>
<comment type="caution">
    <text evidence="4">The sequence shown here is derived from an EMBL/GenBank/DDBJ whole genome shotgun (WGS) entry which is preliminary data.</text>
</comment>
<dbReference type="GO" id="GO:0005737">
    <property type="term" value="C:cytoplasm"/>
    <property type="evidence" value="ECO:0007669"/>
    <property type="project" value="TreeGrafter"/>
</dbReference>
<dbReference type="GO" id="GO:0005524">
    <property type="term" value="F:ATP binding"/>
    <property type="evidence" value="ECO:0007669"/>
    <property type="project" value="UniProtKB-KW"/>
</dbReference>
<dbReference type="Gene3D" id="1.10.510.10">
    <property type="entry name" value="Transferase(Phosphotransferase) domain 1"/>
    <property type="match status" value="1"/>
</dbReference>
<feature type="domain" description="Protein kinase" evidence="3">
    <location>
        <begin position="1"/>
        <end position="237"/>
    </location>
</feature>
<evidence type="ECO:0000313" key="5">
    <source>
        <dbReference type="Proteomes" id="UP000613177"/>
    </source>
</evidence>
<gene>
    <name evidence="4" type="ORF">INT48_007158</name>
</gene>
<dbReference type="SMART" id="SM00220">
    <property type="entry name" value="S_TKc"/>
    <property type="match status" value="1"/>
</dbReference>
<evidence type="ECO:0000256" key="2">
    <source>
        <dbReference type="ARBA" id="ARBA00022840"/>
    </source>
</evidence>
<dbReference type="Pfam" id="PF00069">
    <property type="entry name" value="Pkinase"/>
    <property type="match status" value="1"/>
</dbReference>
<name>A0A8H7VT26_9FUNG</name>
<dbReference type="GO" id="GO:0004674">
    <property type="term" value="F:protein serine/threonine kinase activity"/>
    <property type="evidence" value="ECO:0007669"/>
    <property type="project" value="TreeGrafter"/>
</dbReference>
<dbReference type="PROSITE" id="PS50011">
    <property type="entry name" value="PROTEIN_KINASE_DOM"/>
    <property type="match status" value="1"/>
</dbReference>
<dbReference type="AlphaFoldDB" id="A0A8H7VT26"/>
<keyword evidence="5" id="KW-1185">Reference proteome</keyword>
<evidence type="ECO:0000256" key="1">
    <source>
        <dbReference type="ARBA" id="ARBA00022741"/>
    </source>
</evidence>
<proteinExistence type="predicted"/>
<dbReference type="GO" id="GO:0035556">
    <property type="term" value="P:intracellular signal transduction"/>
    <property type="evidence" value="ECO:0007669"/>
    <property type="project" value="TreeGrafter"/>
</dbReference>
<dbReference type="Proteomes" id="UP000613177">
    <property type="component" value="Unassembled WGS sequence"/>
</dbReference>
<keyword evidence="2" id="KW-0067">ATP-binding</keyword>
<dbReference type="PANTHER" id="PTHR24346">
    <property type="entry name" value="MAP/MICROTUBULE AFFINITY-REGULATING KINASE"/>
    <property type="match status" value="1"/>
</dbReference>
<dbReference type="EMBL" id="JAEPRE010000076">
    <property type="protein sequence ID" value="KAG2233556.1"/>
    <property type="molecule type" value="Genomic_DNA"/>
</dbReference>
<dbReference type="PANTHER" id="PTHR24346:SF75">
    <property type="entry name" value="AURORA KINASE"/>
    <property type="match status" value="1"/>
</dbReference>
<dbReference type="InterPro" id="IPR000719">
    <property type="entry name" value="Prot_kinase_dom"/>
</dbReference>
<organism evidence="4 5">
    <name type="scientific">Thamnidium elegans</name>
    <dbReference type="NCBI Taxonomy" id="101142"/>
    <lineage>
        <taxon>Eukaryota</taxon>
        <taxon>Fungi</taxon>
        <taxon>Fungi incertae sedis</taxon>
        <taxon>Mucoromycota</taxon>
        <taxon>Mucoromycotina</taxon>
        <taxon>Mucoromycetes</taxon>
        <taxon>Mucorales</taxon>
        <taxon>Mucorineae</taxon>
        <taxon>Mucoraceae</taxon>
        <taxon>Thamnidium</taxon>
    </lineage>
</organism>